<sequence>MLWVFQHATACLFSLLTQHPITLMFDRCVFDSGLCGCVWVCVRERESVVCLCVTGLLCQGTTALCILLRRLFFVLKDSINLSEVTSEPHPPTHTQVCALNTFKHKVFTLIQTETLSKRCGRLTGTDTPGLPCELHELQHPCGLCGS</sequence>
<accession>A0ABV0YXA3</accession>
<comment type="caution">
    <text evidence="1">The sequence shown here is derived from an EMBL/GenBank/DDBJ whole genome shotgun (WGS) entry which is preliminary data.</text>
</comment>
<gene>
    <name evidence="1" type="ORF">AMECASPLE_001183</name>
</gene>
<keyword evidence="2" id="KW-1185">Reference proteome</keyword>
<reference evidence="1 2" key="1">
    <citation type="submission" date="2021-06" db="EMBL/GenBank/DDBJ databases">
        <authorList>
            <person name="Palmer J.M."/>
        </authorList>
    </citation>
    <scope>NUCLEOTIDE SEQUENCE [LARGE SCALE GENOMIC DNA]</scope>
    <source>
        <strain evidence="1 2">AS_MEX2019</strain>
        <tissue evidence="1">Muscle</tissue>
    </source>
</reference>
<dbReference type="Proteomes" id="UP001469553">
    <property type="component" value="Unassembled WGS sequence"/>
</dbReference>
<evidence type="ECO:0008006" key="3">
    <source>
        <dbReference type="Google" id="ProtNLM"/>
    </source>
</evidence>
<name>A0ABV0YXA3_9TELE</name>
<dbReference type="EMBL" id="JAHRIP010047062">
    <property type="protein sequence ID" value="MEQ2298055.1"/>
    <property type="molecule type" value="Genomic_DNA"/>
</dbReference>
<evidence type="ECO:0000313" key="1">
    <source>
        <dbReference type="EMBL" id="MEQ2298055.1"/>
    </source>
</evidence>
<proteinExistence type="predicted"/>
<organism evidence="1 2">
    <name type="scientific">Ameca splendens</name>
    <dbReference type="NCBI Taxonomy" id="208324"/>
    <lineage>
        <taxon>Eukaryota</taxon>
        <taxon>Metazoa</taxon>
        <taxon>Chordata</taxon>
        <taxon>Craniata</taxon>
        <taxon>Vertebrata</taxon>
        <taxon>Euteleostomi</taxon>
        <taxon>Actinopterygii</taxon>
        <taxon>Neopterygii</taxon>
        <taxon>Teleostei</taxon>
        <taxon>Neoteleostei</taxon>
        <taxon>Acanthomorphata</taxon>
        <taxon>Ovalentaria</taxon>
        <taxon>Atherinomorphae</taxon>
        <taxon>Cyprinodontiformes</taxon>
        <taxon>Goodeidae</taxon>
        <taxon>Ameca</taxon>
    </lineage>
</organism>
<protein>
    <recommendedName>
        <fullName evidence="3">Secreted protein</fullName>
    </recommendedName>
</protein>
<evidence type="ECO:0000313" key="2">
    <source>
        <dbReference type="Proteomes" id="UP001469553"/>
    </source>
</evidence>